<protein>
    <submittedName>
        <fullName evidence="2">Uncharacterized protein</fullName>
    </submittedName>
</protein>
<proteinExistence type="predicted"/>
<sequence length="143" mass="15423">MEMSYSDLEKDMENFKESIPFLGSGGSSGRAVGYQVRGPGFESQSLLIRVHPTLNGYLGLLRPGESRHPTQDPSPGSPMLGLNVGPTLLLLDPLSLVARDSSSEDDLPLKCLMLPNREEVKVTEAAHGDASAVFETTRMASSY</sequence>
<dbReference type="AlphaFoldDB" id="A0AAV3Z4G2"/>
<gene>
    <name evidence="2" type="ORF">PoB_002068100</name>
</gene>
<keyword evidence="3" id="KW-1185">Reference proteome</keyword>
<reference evidence="2 3" key="1">
    <citation type="journal article" date="2021" name="Elife">
        <title>Chloroplast acquisition without the gene transfer in kleptoplastic sea slugs, Plakobranchus ocellatus.</title>
        <authorList>
            <person name="Maeda T."/>
            <person name="Takahashi S."/>
            <person name="Yoshida T."/>
            <person name="Shimamura S."/>
            <person name="Takaki Y."/>
            <person name="Nagai Y."/>
            <person name="Toyoda A."/>
            <person name="Suzuki Y."/>
            <person name="Arimoto A."/>
            <person name="Ishii H."/>
            <person name="Satoh N."/>
            <person name="Nishiyama T."/>
            <person name="Hasebe M."/>
            <person name="Maruyama T."/>
            <person name="Minagawa J."/>
            <person name="Obokata J."/>
            <person name="Shigenobu S."/>
        </authorList>
    </citation>
    <scope>NUCLEOTIDE SEQUENCE [LARGE SCALE GENOMIC DNA]</scope>
</reference>
<accession>A0AAV3Z4G2</accession>
<name>A0AAV3Z4G2_9GAST</name>
<evidence type="ECO:0000256" key="1">
    <source>
        <dbReference type="SAM" id="MobiDB-lite"/>
    </source>
</evidence>
<evidence type="ECO:0000313" key="3">
    <source>
        <dbReference type="Proteomes" id="UP000735302"/>
    </source>
</evidence>
<dbReference type="Proteomes" id="UP000735302">
    <property type="component" value="Unassembled WGS sequence"/>
</dbReference>
<comment type="caution">
    <text evidence="2">The sequence shown here is derived from an EMBL/GenBank/DDBJ whole genome shotgun (WGS) entry which is preliminary data.</text>
</comment>
<dbReference type="EMBL" id="BLXT01002413">
    <property type="protein sequence ID" value="GFN94175.1"/>
    <property type="molecule type" value="Genomic_DNA"/>
</dbReference>
<organism evidence="2 3">
    <name type="scientific">Plakobranchus ocellatus</name>
    <dbReference type="NCBI Taxonomy" id="259542"/>
    <lineage>
        <taxon>Eukaryota</taxon>
        <taxon>Metazoa</taxon>
        <taxon>Spiralia</taxon>
        <taxon>Lophotrochozoa</taxon>
        <taxon>Mollusca</taxon>
        <taxon>Gastropoda</taxon>
        <taxon>Heterobranchia</taxon>
        <taxon>Euthyneura</taxon>
        <taxon>Panpulmonata</taxon>
        <taxon>Sacoglossa</taxon>
        <taxon>Placobranchoidea</taxon>
        <taxon>Plakobranchidae</taxon>
        <taxon>Plakobranchus</taxon>
    </lineage>
</organism>
<evidence type="ECO:0000313" key="2">
    <source>
        <dbReference type="EMBL" id="GFN94175.1"/>
    </source>
</evidence>
<feature type="region of interest" description="Disordered" evidence="1">
    <location>
        <begin position="62"/>
        <end position="81"/>
    </location>
</feature>